<protein>
    <submittedName>
        <fullName evidence="2">Uncharacterized protein</fullName>
    </submittedName>
</protein>
<dbReference type="Proteomes" id="UP001342631">
    <property type="component" value="Unassembled WGS sequence"/>
</dbReference>
<dbReference type="PROSITE" id="PS51257">
    <property type="entry name" value="PROKAR_LIPOPROTEIN"/>
    <property type="match status" value="1"/>
</dbReference>
<feature type="region of interest" description="Disordered" evidence="1">
    <location>
        <begin position="24"/>
        <end position="75"/>
    </location>
</feature>
<evidence type="ECO:0000313" key="3">
    <source>
        <dbReference type="Proteomes" id="UP001342631"/>
    </source>
</evidence>
<reference evidence="2 3" key="1">
    <citation type="journal article" date="2024" name="Arch. Microbiol.">
        <title>Corallococcus caeni sp. nov., a novel myxobacterium isolated from activated sludge.</title>
        <authorList>
            <person name="Tomita S."/>
            <person name="Nakai R."/>
            <person name="Kuroda K."/>
            <person name="Kurashita H."/>
            <person name="Hatamoto M."/>
            <person name="Yamaguchi T."/>
            <person name="Narihiro T."/>
        </authorList>
    </citation>
    <scope>NUCLEOTIDE SEQUENCE [LARGE SCALE GENOMIC DNA]</scope>
    <source>
        <strain evidence="2 3">NO1</strain>
    </source>
</reference>
<keyword evidence="3" id="KW-1185">Reference proteome</keyword>
<sequence>MARETATMRHWLIVLCVGVLAGCSDKPVAPPPSGQTDAGTIVEDAGTSPSGVERPGALERPPLERLPDDLKPPTR</sequence>
<comment type="caution">
    <text evidence="2">The sequence shown here is derived from an EMBL/GenBank/DDBJ whole genome shotgun (WGS) entry which is preliminary data.</text>
</comment>
<feature type="compositionally biased region" description="Basic and acidic residues" evidence="1">
    <location>
        <begin position="61"/>
        <end position="75"/>
    </location>
</feature>
<dbReference type="EMBL" id="BTTX01000004">
    <property type="protein sequence ID" value="GMU08452.1"/>
    <property type="molecule type" value="Genomic_DNA"/>
</dbReference>
<name>A0ABQ6QXB7_9BACT</name>
<proteinExistence type="predicted"/>
<evidence type="ECO:0000256" key="1">
    <source>
        <dbReference type="SAM" id="MobiDB-lite"/>
    </source>
</evidence>
<organism evidence="2 3">
    <name type="scientific">Corallococcus caeni</name>
    <dbReference type="NCBI Taxonomy" id="3082388"/>
    <lineage>
        <taxon>Bacteria</taxon>
        <taxon>Pseudomonadati</taxon>
        <taxon>Myxococcota</taxon>
        <taxon>Myxococcia</taxon>
        <taxon>Myxococcales</taxon>
        <taxon>Cystobacterineae</taxon>
        <taxon>Myxococcaceae</taxon>
        <taxon>Corallococcus</taxon>
    </lineage>
</organism>
<evidence type="ECO:0000313" key="2">
    <source>
        <dbReference type="EMBL" id="GMU08452.1"/>
    </source>
</evidence>
<accession>A0ABQ6QXB7</accession>
<gene>
    <name evidence="2" type="ORF">ASNO1_47050</name>
</gene>